<dbReference type="EMBL" id="QUMO01000002">
    <property type="protein sequence ID" value="REF87841.1"/>
    <property type="molecule type" value="Genomic_DNA"/>
</dbReference>
<dbReference type="Proteomes" id="UP000256900">
    <property type="component" value="Unassembled WGS sequence"/>
</dbReference>
<dbReference type="PANTHER" id="PTHR11614">
    <property type="entry name" value="PHOSPHOLIPASE-RELATED"/>
    <property type="match status" value="1"/>
</dbReference>
<dbReference type="InterPro" id="IPR029058">
    <property type="entry name" value="AB_hydrolase_fold"/>
</dbReference>
<dbReference type="SUPFAM" id="SSF53474">
    <property type="entry name" value="alpha/beta-Hydrolases"/>
    <property type="match status" value="1"/>
</dbReference>
<dbReference type="OrthoDB" id="9788260at2"/>
<dbReference type="AlphaFoldDB" id="A0A3D9YYV0"/>
<dbReference type="RefSeq" id="WP_115836378.1">
    <property type="nucleotide sequence ID" value="NZ_CP025086.1"/>
</dbReference>
<sequence length="340" mass="37873">MGLISIPANPVPEGATVISLTTQDGVSLRAARWEGRLKQRGTVVVLTGRAEFIERYFETIAELLARGFAVVALDWRGQGLSERQLRNSRKGHIDDFEIYERDLIALREQILEPFCPKPWFALGHSMGAAVLIAQAHAGRSPFTRLVLTSPMIDLYQLRFKTGARLFIEGLDIVGLGGAYIPGGGGRSIFLRPFARDVLTSDEQRHDRTVAVLEAAPQLLLGSPTVSWSNAALRLMRQFENPDYARRTLTPILVIAAGADRIVATPAIEAFASRLKAGHFITLPQARHDLLMERDVFRSQFWAAFDAFVPGADDELARTLRAAPPQRRRRPFWARQRAARV</sequence>
<comment type="caution">
    <text evidence="2">The sequence shown here is derived from an EMBL/GenBank/DDBJ whole genome shotgun (WGS) entry which is preliminary data.</text>
</comment>
<evidence type="ECO:0000313" key="2">
    <source>
        <dbReference type="EMBL" id="REF87841.1"/>
    </source>
</evidence>
<gene>
    <name evidence="2" type="ORF">DES32_1473</name>
</gene>
<accession>A0A3D9YYV0</accession>
<reference evidence="2 3" key="1">
    <citation type="submission" date="2018-08" db="EMBL/GenBank/DDBJ databases">
        <title>Genomic Encyclopedia of Type Strains, Phase IV (KMG-IV): sequencing the most valuable type-strain genomes for metagenomic binning, comparative biology and taxonomic classification.</title>
        <authorList>
            <person name="Goeker M."/>
        </authorList>
    </citation>
    <scope>NUCLEOTIDE SEQUENCE [LARGE SCALE GENOMIC DNA]</scope>
    <source>
        <strain evidence="2 3">BW863</strain>
    </source>
</reference>
<organism evidence="2 3">
    <name type="scientific">Methylovirgula ligni</name>
    <dbReference type="NCBI Taxonomy" id="569860"/>
    <lineage>
        <taxon>Bacteria</taxon>
        <taxon>Pseudomonadati</taxon>
        <taxon>Pseudomonadota</taxon>
        <taxon>Alphaproteobacteria</taxon>
        <taxon>Hyphomicrobiales</taxon>
        <taxon>Beijerinckiaceae</taxon>
        <taxon>Methylovirgula</taxon>
    </lineage>
</organism>
<name>A0A3D9YYV0_9HYPH</name>
<evidence type="ECO:0000313" key="3">
    <source>
        <dbReference type="Proteomes" id="UP000256900"/>
    </source>
</evidence>
<dbReference type="Gene3D" id="3.40.50.1820">
    <property type="entry name" value="alpha/beta hydrolase"/>
    <property type="match status" value="1"/>
</dbReference>
<dbReference type="InterPro" id="IPR051044">
    <property type="entry name" value="MAG_DAG_Lipase"/>
</dbReference>
<dbReference type="Pfam" id="PF12146">
    <property type="entry name" value="Hydrolase_4"/>
    <property type="match status" value="1"/>
</dbReference>
<protein>
    <submittedName>
        <fullName evidence="2">Lysophospholipase</fullName>
    </submittedName>
</protein>
<evidence type="ECO:0000259" key="1">
    <source>
        <dbReference type="Pfam" id="PF12146"/>
    </source>
</evidence>
<feature type="domain" description="Serine aminopeptidase S33" evidence="1">
    <location>
        <begin position="39"/>
        <end position="294"/>
    </location>
</feature>
<proteinExistence type="predicted"/>
<keyword evidence="3" id="KW-1185">Reference proteome</keyword>
<dbReference type="InterPro" id="IPR022742">
    <property type="entry name" value="Hydrolase_4"/>
</dbReference>